<reference evidence="1 2" key="1">
    <citation type="submission" date="2018-02" db="EMBL/GenBank/DDBJ databases">
        <authorList>
            <person name="Holder M.E."/>
            <person name="Ajami N.J."/>
            <person name="Petrosino J.F."/>
        </authorList>
    </citation>
    <scope>NUCLEOTIDE SEQUENCE [LARGE SCALE GENOMIC DNA]</scope>
    <source>
        <strain evidence="1 2">ATCC 33285</strain>
    </source>
</reference>
<sequence length="414" mass="46493">MEHNKRTWKLLPLIMGAMLLWSDILYAQARTANDAQQNASDTVSFTKRFIHRLEVEGRAGYIFPTNAFLKGENSGMKRMETAYAGHLKYALQFRPHTKASQAYISAYQGIGLGYFNFGNHREIGNPLALYLFQGGSIARLSPRLSLNYEWNFGISWGWQPYNETSNPNNKVIGSRINAYLNTHLYLNWTISPLFDLTLGATGSHFSNGNTRYPNSGLNTIDSKIGLIYNFNRKTYETAGLCQHPAVPPFPRHVSYDLTLFGSWRKKAVDVPGGQVPAPDTYPVFGFGFAPMYNFGYKFRAGVSLDGVYDGSANIRATNDSQEFLIPALHKQLALGLSARGEFAMPYFTVGIGVGANVLHGGGDMNTFYQILALKIDMWRNSYLHIGYSLCEFHDPNFLMLGIGYRFNNKLPKLF</sequence>
<proteinExistence type="predicted"/>
<dbReference type="Pfam" id="PF09411">
    <property type="entry name" value="PagL"/>
    <property type="match status" value="1"/>
</dbReference>
<evidence type="ECO:0000313" key="2">
    <source>
        <dbReference type="Proteomes" id="UP000238304"/>
    </source>
</evidence>
<evidence type="ECO:0000313" key="1">
    <source>
        <dbReference type="EMBL" id="AVM52869.1"/>
    </source>
</evidence>
<dbReference type="EMBL" id="CP027231">
    <property type="protein sequence ID" value="AVM52869.1"/>
    <property type="molecule type" value="Genomic_DNA"/>
</dbReference>
<name>A0ABM6T809_9BACE</name>
<keyword evidence="2" id="KW-1185">Reference proteome</keyword>
<organism evidence="1 2">
    <name type="scientific">Bacteroides zoogleoformans</name>
    <dbReference type="NCBI Taxonomy" id="28119"/>
    <lineage>
        <taxon>Bacteria</taxon>
        <taxon>Pseudomonadati</taxon>
        <taxon>Bacteroidota</taxon>
        <taxon>Bacteroidia</taxon>
        <taxon>Bacteroidales</taxon>
        <taxon>Bacteroidaceae</taxon>
        <taxon>Bacteroides</taxon>
    </lineage>
</organism>
<dbReference type="Proteomes" id="UP000238304">
    <property type="component" value="Chromosome"/>
</dbReference>
<gene>
    <name evidence="1" type="ORF">C4H11_07910</name>
</gene>
<protein>
    <submittedName>
        <fullName evidence="1">Lipid A 3-O-deacylase</fullName>
    </submittedName>
</protein>
<dbReference type="Gene3D" id="2.40.160.20">
    <property type="match status" value="1"/>
</dbReference>
<accession>A0ABM6T809</accession>
<dbReference type="RefSeq" id="WP_106041169.1">
    <property type="nucleotide sequence ID" value="NZ_CALHZC010000071.1"/>
</dbReference>
<dbReference type="InterPro" id="IPR018550">
    <property type="entry name" value="Lipid-A_deacylase-rel"/>
</dbReference>